<evidence type="ECO:0000256" key="2">
    <source>
        <dbReference type="SAM" id="SignalP"/>
    </source>
</evidence>
<keyword evidence="1" id="KW-0812">Transmembrane</keyword>
<feature type="transmembrane region" description="Helical" evidence="1">
    <location>
        <begin position="45"/>
        <end position="69"/>
    </location>
</feature>
<keyword evidence="2" id="KW-0732">Signal</keyword>
<keyword evidence="1" id="KW-0472">Membrane</keyword>
<feature type="transmembrane region" description="Helical" evidence="1">
    <location>
        <begin position="76"/>
        <end position="93"/>
    </location>
</feature>
<feature type="chain" id="PRO_5045942561" evidence="2">
    <location>
        <begin position="36"/>
        <end position="128"/>
    </location>
</feature>
<gene>
    <name evidence="3" type="ORF">GCM10009710_00690</name>
</gene>
<organism evidence="3 4">
    <name type="scientific">Aeromicrobium alkaliterrae</name>
    <dbReference type="NCBI Taxonomy" id="302168"/>
    <lineage>
        <taxon>Bacteria</taxon>
        <taxon>Bacillati</taxon>
        <taxon>Actinomycetota</taxon>
        <taxon>Actinomycetes</taxon>
        <taxon>Propionibacteriales</taxon>
        <taxon>Nocardioidaceae</taxon>
        <taxon>Aeromicrobium</taxon>
    </lineage>
</organism>
<dbReference type="Proteomes" id="UP001501057">
    <property type="component" value="Unassembled WGS sequence"/>
</dbReference>
<sequence>MTTTSPTFRNLAPTGLVAGVVAAVATTAVAAIAQAADVDLEVDGTAIPLAAFAWWTVVGAVLGIVLARVLGSARRFAVVAAAITVVSLVPAIALPDDGATKAVLVGVHLLAAVIVIPALARKLPTTTG</sequence>
<evidence type="ECO:0000256" key="1">
    <source>
        <dbReference type="SAM" id="Phobius"/>
    </source>
</evidence>
<protein>
    <submittedName>
        <fullName evidence="3">Uncharacterized protein</fullName>
    </submittedName>
</protein>
<dbReference type="RefSeq" id="WP_344196498.1">
    <property type="nucleotide sequence ID" value="NZ_BAAAME010000001.1"/>
</dbReference>
<feature type="signal peptide" evidence="2">
    <location>
        <begin position="1"/>
        <end position="35"/>
    </location>
</feature>
<dbReference type="EMBL" id="BAAAME010000001">
    <property type="protein sequence ID" value="GAA1723799.1"/>
    <property type="molecule type" value="Genomic_DNA"/>
</dbReference>
<evidence type="ECO:0000313" key="3">
    <source>
        <dbReference type="EMBL" id="GAA1723799.1"/>
    </source>
</evidence>
<feature type="transmembrane region" description="Helical" evidence="1">
    <location>
        <begin position="99"/>
        <end position="120"/>
    </location>
</feature>
<reference evidence="4" key="1">
    <citation type="journal article" date="2019" name="Int. J. Syst. Evol. Microbiol.">
        <title>The Global Catalogue of Microorganisms (GCM) 10K type strain sequencing project: providing services to taxonomists for standard genome sequencing and annotation.</title>
        <authorList>
            <consortium name="The Broad Institute Genomics Platform"/>
            <consortium name="The Broad Institute Genome Sequencing Center for Infectious Disease"/>
            <person name="Wu L."/>
            <person name="Ma J."/>
        </authorList>
    </citation>
    <scope>NUCLEOTIDE SEQUENCE [LARGE SCALE GENOMIC DNA]</scope>
    <source>
        <strain evidence="4">JCM 13518</strain>
    </source>
</reference>
<proteinExistence type="predicted"/>
<accession>A0ABP4VE40</accession>
<keyword evidence="1" id="KW-1133">Transmembrane helix</keyword>
<name>A0ABP4VE40_9ACTN</name>
<dbReference type="Pfam" id="PF19545">
    <property type="entry name" value="DUF6069"/>
    <property type="match status" value="1"/>
</dbReference>
<comment type="caution">
    <text evidence="3">The sequence shown here is derived from an EMBL/GenBank/DDBJ whole genome shotgun (WGS) entry which is preliminary data.</text>
</comment>
<dbReference type="InterPro" id="IPR045713">
    <property type="entry name" value="DUF6069"/>
</dbReference>
<keyword evidence="4" id="KW-1185">Reference proteome</keyword>
<evidence type="ECO:0000313" key="4">
    <source>
        <dbReference type="Proteomes" id="UP001501057"/>
    </source>
</evidence>